<dbReference type="GO" id="GO:0009247">
    <property type="term" value="P:glycolipid biosynthetic process"/>
    <property type="evidence" value="ECO:0007669"/>
    <property type="project" value="UniProtKB-ARBA"/>
</dbReference>
<reference evidence="8 9" key="2">
    <citation type="submission" date="2017-07" db="EMBL/GenBank/DDBJ databases">
        <title>Candidatus Dactylopiibacterium carminicum, a nitrogen-fixing symbiont of the cochineal insect Dactylopius coccus and Dactylopius opuntiae (Hemiptera: Coccoidea: Dactylopiidae).</title>
        <authorList>
            <person name="Vera A."/>
        </authorList>
    </citation>
    <scope>NUCLEOTIDE SEQUENCE [LARGE SCALE GENOMIC DNA]</scope>
    <source>
        <strain evidence="8 9">NFDCM</strain>
    </source>
</reference>
<keyword evidence="5" id="KW-0472">Membrane</keyword>
<evidence type="ECO:0000256" key="2">
    <source>
        <dbReference type="ARBA" id="ARBA00022475"/>
    </source>
</evidence>
<evidence type="ECO:0000313" key="9">
    <source>
        <dbReference type="Proteomes" id="UP000216107"/>
    </source>
</evidence>
<accession>A0A272EWU3</accession>
<dbReference type="InterPro" id="IPR004960">
    <property type="entry name" value="LipA_acyltrans"/>
</dbReference>
<reference evidence="7 10" key="1">
    <citation type="submission" date="2016-08" db="EMBL/GenBank/DDBJ databases">
        <title>Candidatus Dactylopiibacterium carminicum genome sequence.</title>
        <authorList>
            <person name="Ramirez-Puebla S.T."/>
            <person name="Ormeno-Orrillo E."/>
            <person name="Vera-Ponce De Leon A."/>
            <person name="Luis L."/>
            <person name="Sanchez-Flores A."/>
            <person name="Monica R."/>
            <person name="Martinez-Romero E."/>
        </authorList>
    </citation>
    <scope>NUCLEOTIDE SEQUENCE [LARGE SCALE GENOMIC DNA]</scope>
    <source>
        <strain evidence="7">END1</strain>
    </source>
</reference>
<dbReference type="CDD" id="cd07984">
    <property type="entry name" value="LPLAT_LABLAT-like"/>
    <property type="match status" value="1"/>
</dbReference>
<dbReference type="AlphaFoldDB" id="A0A272EWU3"/>
<dbReference type="OrthoDB" id="9808633at2"/>
<proteinExistence type="predicted"/>
<keyword evidence="10" id="KW-1185">Reference proteome</keyword>
<evidence type="ECO:0000256" key="6">
    <source>
        <dbReference type="ARBA" id="ARBA00023315"/>
    </source>
</evidence>
<sequence>MSGENGPPAWMQHQERGSLFWLRVMVWLSLRLGRRLTRPVVYFIALYFLLTARTARRASRTYLGRALGRPARGFELYRHVLCFAGSIHDRLYLLNGRTRALRLRHAGTAALHAAHAQGGVLLFGAHFGSFEALRALGRENLPGQVSLLMYPDNARQINATLAAINPQAMADIIPLGQLDTMLEVSHRLEQGGLISVLADRASGQDRHLTLPFLGAPAQFPTGPFRMAAMLRRPVFFMAGIHEGGNRYAVHFEPLADFSQVTRATREAAIEAALHAYVATLERHCRANPWNWFNFFDFWESSPDASA</sequence>
<comment type="caution">
    <text evidence="8">The sequence shown here is derived from an EMBL/GenBank/DDBJ whole genome shotgun (WGS) entry which is preliminary data.</text>
</comment>
<dbReference type="Proteomes" id="UP000623509">
    <property type="component" value="Unassembled WGS sequence"/>
</dbReference>
<evidence type="ECO:0000256" key="3">
    <source>
        <dbReference type="ARBA" id="ARBA00022519"/>
    </source>
</evidence>
<dbReference type="EMBL" id="MDUX01000010">
    <property type="protein sequence ID" value="KAF7600035.1"/>
    <property type="molecule type" value="Genomic_DNA"/>
</dbReference>
<dbReference type="InterPro" id="IPR014548">
    <property type="entry name" value="Ac_Trasf"/>
</dbReference>
<keyword evidence="6" id="KW-0012">Acyltransferase</keyword>
<evidence type="ECO:0000256" key="5">
    <source>
        <dbReference type="ARBA" id="ARBA00023136"/>
    </source>
</evidence>
<dbReference type="GO" id="GO:0005886">
    <property type="term" value="C:plasma membrane"/>
    <property type="evidence" value="ECO:0007669"/>
    <property type="project" value="UniProtKB-SubCell"/>
</dbReference>
<dbReference type="GO" id="GO:0016746">
    <property type="term" value="F:acyltransferase activity"/>
    <property type="evidence" value="ECO:0007669"/>
    <property type="project" value="UniProtKB-KW"/>
</dbReference>
<evidence type="ECO:0000313" key="7">
    <source>
        <dbReference type="EMBL" id="KAF7600035.1"/>
    </source>
</evidence>
<protein>
    <submittedName>
        <fullName evidence="8">Acyl-CoA synthetase</fullName>
    </submittedName>
</protein>
<dbReference type="PANTHER" id="PTHR30606">
    <property type="entry name" value="LIPID A BIOSYNTHESIS LAUROYL ACYLTRANSFERASE"/>
    <property type="match status" value="1"/>
</dbReference>
<comment type="subcellular location">
    <subcellularLocation>
        <location evidence="1">Cell inner membrane</location>
    </subcellularLocation>
</comment>
<keyword evidence="4" id="KW-0808">Transferase</keyword>
<evidence type="ECO:0000313" key="8">
    <source>
        <dbReference type="EMBL" id="PAS94575.1"/>
    </source>
</evidence>
<dbReference type="PIRSF" id="PIRSF028561">
    <property type="entry name" value="Ac_Trasf"/>
    <property type="match status" value="1"/>
</dbReference>
<evidence type="ECO:0000256" key="4">
    <source>
        <dbReference type="ARBA" id="ARBA00022679"/>
    </source>
</evidence>
<evidence type="ECO:0000313" key="10">
    <source>
        <dbReference type="Proteomes" id="UP000623509"/>
    </source>
</evidence>
<dbReference type="EMBL" id="NMRN01000006">
    <property type="protein sequence ID" value="PAS94575.1"/>
    <property type="molecule type" value="Genomic_DNA"/>
</dbReference>
<gene>
    <name evidence="7" type="ORF">BGI27_04660</name>
    <name evidence="8" type="ORF">CGU29_03335</name>
</gene>
<evidence type="ECO:0000256" key="1">
    <source>
        <dbReference type="ARBA" id="ARBA00004533"/>
    </source>
</evidence>
<keyword evidence="2" id="KW-1003">Cell membrane</keyword>
<dbReference type="Pfam" id="PF03279">
    <property type="entry name" value="Lip_A_acyltrans"/>
    <property type="match status" value="1"/>
</dbReference>
<dbReference type="RefSeq" id="WP_095523748.1">
    <property type="nucleotide sequence ID" value="NZ_MDUX01000010.1"/>
</dbReference>
<keyword evidence="3" id="KW-0997">Cell inner membrane</keyword>
<dbReference type="PANTHER" id="PTHR30606:SF9">
    <property type="entry name" value="LIPID A BIOSYNTHESIS LAUROYLTRANSFERASE"/>
    <property type="match status" value="1"/>
</dbReference>
<name>A0A272EWU3_9RHOO</name>
<organism evidence="8 9">
    <name type="scientific">Candidatus Dactylopiibacterium carminicum</name>
    <dbReference type="NCBI Taxonomy" id="857335"/>
    <lineage>
        <taxon>Bacteria</taxon>
        <taxon>Pseudomonadati</taxon>
        <taxon>Pseudomonadota</taxon>
        <taxon>Betaproteobacteria</taxon>
        <taxon>Rhodocyclales</taxon>
        <taxon>Rhodocyclaceae</taxon>
        <taxon>Candidatus Dactylopiibacterium</taxon>
    </lineage>
</organism>
<dbReference type="Proteomes" id="UP000216107">
    <property type="component" value="Unassembled WGS sequence"/>
</dbReference>